<accession>A0AAW9RBE5</accession>
<dbReference type="Proteomes" id="UP001359886">
    <property type="component" value="Unassembled WGS sequence"/>
</dbReference>
<dbReference type="SUPFAM" id="SSF53756">
    <property type="entry name" value="UDP-Glycosyltransferase/glycogen phosphorylase"/>
    <property type="match status" value="1"/>
</dbReference>
<evidence type="ECO:0000313" key="1">
    <source>
        <dbReference type="EMBL" id="MEJ8566896.1"/>
    </source>
</evidence>
<keyword evidence="2" id="KW-1185">Reference proteome</keyword>
<sequence>MDLNVALQRHVNIVHDHEAFWNQQGRYDIVHLHFPEYMTFETEQALRGSLTRKLMSAVEERLQYWSGRSKLVITRHVLLPHGARSDPRWERMYEMVYRYVDGVVHFADPSVEDFERRYANTRFVHGVPLHAVVPHHNYASLPNTISREQARRALRIPDRAKVLLVFGAIRSEEERQMVLDAFHDARLPHKLLLVSRWREKLADVSWIRLKYWLRDLKRLYYRVHPRYHFNYEFVAEENAQTYLNAADVLLIPRLHVLNSGNITLGMTFGRVVIGPDSLDVGDLLRSTGNVVFDPNHPESAAAAVEQAFALAARNEVGPANMKLALGEWSAEQCADRYFEFFEKLNGMRKTA</sequence>
<dbReference type="Gene3D" id="3.40.50.2000">
    <property type="entry name" value="Glycogen Phosphorylase B"/>
    <property type="match status" value="1"/>
</dbReference>
<dbReference type="RefSeq" id="WP_354694214.1">
    <property type="nucleotide sequence ID" value="NZ_JAZHOG010000002.1"/>
</dbReference>
<reference evidence="1 2" key="1">
    <citation type="submission" date="2024-02" db="EMBL/GenBank/DDBJ databases">
        <title>A novel Wenzhouxiangellaceae bacterium, isolated from coastal sediments.</title>
        <authorList>
            <person name="Du Z.-J."/>
            <person name="Ye Y.-Q."/>
            <person name="Zhang X.-Y."/>
        </authorList>
    </citation>
    <scope>NUCLEOTIDE SEQUENCE [LARGE SCALE GENOMIC DNA]</scope>
    <source>
        <strain evidence="1 2">CH-27</strain>
    </source>
</reference>
<protein>
    <recommendedName>
        <fullName evidence="3">Glycosyltransferase</fullName>
    </recommendedName>
</protein>
<proteinExistence type="predicted"/>
<name>A0AAW9RBE5_9GAMM</name>
<gene>
    <name evidence="1" type="ORF">V3330_04610</name>
</gene>
<evidence type="ECO:0008006" key="3">
    <source>
        <dbReference type="Google" id="ProtNLM"/>
    </source>
</evidence>
<dbReference type="EMBL" id="JAZHOG010000002">
    <property type="protein sequence ID" value="MEJ8566896.1"/>
    <property type="molecule type" value="Genomic_DNA"/>
</dbReference>
<organism evidence="1 2">
    <name type="scientific">Elongatibacter sediminis</name>
    <dbReference type="NCBI Taxonomy" id="3119006"/>
    <lineage>
        <taxon>Bacteria</taxon>
        <taxon>Pseudomonadati</taxon>
        <taxon>Pseudomonadota</taxon>
        <taxon>Gammaproteobacteria</taxon>
        <taxon>Chromatiales</taxon>
        <taxon>Wenzhouxiangellaceae</taxon>
        <taxon>Elongatibacter</taxon>
    </lineage>
</organism>
<evidence type="ECO:0000313" key="2">
    <source>
        <dbReference type="Proteomes" id="UP001359886"/>
    </source>
</evidence>
<comment type="caution">
    <text evidence="1">The sequence shown here is derived from an EMBL/GenBank/DDBJ whole genome shotgun (WGS) entry which is preliminary data.</text>
</comment>
<dbReference type="AlphaFoldDB" id="A0AAW9RBE5"/>